<organism evidence="5 6">
    <name type="scientific">Varanus komodoensis</name>
    <name type="common">Komodo dragon</name>
    <dbReference type="NCBI Taxonomy" id="61221"/>
    <lineage>
        <taxon>Eukaryota</taxon>
        <taxon>Metazoa</taxon>
        <taxon>Chordata</taxon>
        <taxon>Craniata</taxon>
        <taxon>Vertebrata</taxon>
        <taxon>Euteleostomi</taxon>
        <taxon>Lepidosauria</taxon>
        <taxon>Squamata</taxon>
        <taxon>Bifurcata</taxon>
        <taxon>Unidentata</taxon>
        <taxon>Episquamata</taxon>
        <taxon>Toxicofera</taxon>
        <taxon>Anguimorpha</taxon>
        <taxon>Paleoanguimorpha</taxon>
        <taxon>Varanoidea</taxon>
        <taxon>Varanidae</taxon>
        <taxon>Varanus</taxon>
    </lineage>
</organism>
<evidence type="ECO:0000256" key="2">
    <source>
        <dbReference type="ARBA" id="ARBA00023043"/>
    </source>
</evidence>
<feature type="repeat" description="ANK" evidence="3">
    <location>
        <begin position="164"/>
        <end position="196"/>
    </location>
</feature>
<evidence type="ECO:0000256" key="1">
    <source>
        <dbReference type="ARBA" id="ARBA00022737"/>
    </source>
</evidence>
<dbReference type="PROSITE" id="PS50088">
    <property type="entry name" value="ANK_REPEAT"/>
    <property type="match status" value="3"/>
</dbReference>
<evidence type="ECO:0000313" key="6">
    <source>
        <dbReference type="Proteomes" id="UP000694545"/>
    </source>
</evidence>
<evidence type="ECO:0000313" key="5">
    <source>
        <dbReference type="Ensembl" id="ENSVKKP00000014676.1"/>
    </source>
</evidence>
<dbReference type="InterPro" id="IPR036770">
    <property type="entry name" value="Ankyrin_rpt-contain_sf"/>
</dbReference>
<dbReference type="PANTHER" id="PTHR24171">
    <property type="entry name" value="ANKYRIN REPEAT DOMAIN-CONTAINING PROTEIN 39-RELATED"/>
    <property type="match status" value="1"/>
</dbReference>
<evidence type="ECO:0000256" key="3">
    <source>
        <dbReference type="PROSITE-ProRule" id="PRU00023"/>
    </source>
</evidence>
<accession>A0A8D2KZZ4</accession>
<dbReference type="InterPro" id="IPR002110">
    <property type="entry name" value="Ankyrin_rpt"/>
</dbReference>
<name>A0A8D2KZZ4_VARKO</name>
<keyword evidence="6" id="KW-1185">Reference proteome</keyword>
<dbReference type="PANTHER" id="PTHR24171:SF10">
    <property type="entry name" value="ANKYRIN REPEAT DOMAIN-CONTAINING PROTEIN 29-LIKE"/>
    <property type="match status" value="1"/>
</dbReference>
<dbReference type="Proteomes" id="UP000694545">
    <property type="component" value="Unplaced"/>
</dbReference>
<dbReference type="SMART" id="SM00248">
    <property type="entry name" value="ANK"/>
    <property type="match status" value="4"/>
</dbReference>
<keyword evidence="1" id="KW-0677">Repeat</keyword>
<keyword evidence="2 3" id="KW-0040">ANK repeat</keyword>
<dbReference type="AlphaFoldDB" id="A0A8D2KZZ4"/>
<dbReference type="Gene3D" id="1.25.40.20">
    <property type="entry name" value="Ankyrin repeat-containing domain"/>
    <property type="match status" value="1"/>
</dbReference>
<dbReference type="Ensembl" id="ENSVKKT00000015033.1">
    <property type="protein sequence ID" value="ENSVKKP00000014676.1"/>
    <property type="gene ID" value="ENSVKKG00000009714.1"/>
</dbReference>
<feature type="compositionally biased region" description="Low complexity" evidence="4">
    <location>
        <begin position="273"/>
        <end position="283"/>
    </location>
</feature>
<proteinExistence type="predicted"/>
<dbReference type="SUPFAM" id="SSF48403">
    <property type="entry name" value="Ankyrin repeat"/>
    <property type="match status" value="1"/>
</dbReference>
<protein>
    <submittedName>
        <fullName evidence="5">Ankyrin repeat and SOCS box containing 18</fullName>
    </submittedName>
</protein>
<feature type="repeat" description="ANK" evidence="3">
    <location>
        <begin position="130"/>
        <end position="162"/>
    </location>
</feature>
<reference evidence="5" key="1">
    <citation type="submission" date="2025-08" db="UniProtKB">
        <authorList>
            <consortium name="Ensembl"/>
        </authorList>
    </citation>
    <scope>IDENTIFICATION</scope>
</reference>
<dbReference type="PROSITE" id="PS50297">
    <property type="entry name" value="ANK_REP_REGION"/>
    <property type="match status" value="2"/>
</dbReference>
<feature type="repeat" description="ANK" evidence="3">
    <location>
        <begin position="97"/>
        <end position="129"/>
    </location>
</feature>
<feature type="region of interest" description="Disordered" evidence="4">
    <location>
        <begin position="260"/>
        <end position="294"/>
    </location>
</feature>
<dbReference type="Pfam" id="PF00023">
    <property type="entry name" value="Ank"/>
    <property type="match status" value="1"/>
</dbReference>
<evidence type="ECO:0000256" key="4">
    <source>
        <dbReference type="SAM" id="MobiDB-lite"/>
    </source>
</evidence>
<reference evidence="5" key="2">
    <citation type="submission" date="2025-09" db="UniProtKB">
        <authorList>
            <consortium name="Ensembl"/>
        </authorList>
    </citation>
    <scope>IDENTIFICATION</scope>
</reference>
<dbReference type="Pfam" id="PF12796">
    <property type="entry name" value="Ank_2"/>
    <property type="match status" value="1"/>
</dbReference>
<sequence length="294" mass="31779">PFAPAHRNSPFPSLRSRFQTLTVGLRLFCPDSSTSPSFYFILLLLFHQPPILSAPGLWSLEYKRTLTNPLCISASHGHTACLRHLLFRRADPNAAPGGRSALHEACTGGHTDCAELLLEHKANPNLLDEDGHAPLHLCTSQNTLGCAKALVRFGALVNLPSEESQDTPIHLAAKHGLYEHVHLYLRYGATVDKKNSLEETALSVACGEAKKVEDQERYLQQLPQQTRGAWQDSMALISGKAPAALTVAWEVCWQATVRAASDPCSPSPPPPTSGGSTRTPGAPEMSRGMPVGRG</sequence>